<feature type="transmembrane region" description="Helical" evidence="1">
    <location>
        <begin position="80"/>
        <end position="102"/>
    </location>
</feature>
<dbReference type="Proteomes" id="UP000590524">
    <property type="component" value="Unassembled WGS sequence"/>
</dbReference>
<feature type="transmembrane region" description="Helical" evidence="1">
    <location>
        <begin position="260"/>
        <end position="281"/>
    </location>
</feature>
<keyword evidence="1" id="KW-0472">Membrane</keyword>
<gene>
    <name evidence="2" type="ORF">GGQ90_005168</name>
</gene>
<dbReference type="EMBL" id="JACIEU010000035">
    <property type="protein sequence ID" value="MBB4151356.1"/>
    <property type="molecule type" value="Genomic_DNA"/>
</dbReference>
<comment type="caution">
    <text evidence="2">The sequence shown here is derived from an EMBL/GenBank/DDBJ whole genome shotgun (WGS) entry which is preliminary data.</text>
</comment>
<feature type="transmembrane region" description="Helical" evidence="1">
    <location>
        <begin position="51"/>
        <end position="68"/>
    </location>
</feature>
<keyword evidence="1" id="KW-0812">Transmembrane</keyword>
<evidence type="ECO:0000313" key="3">
    <source>
        <dbReference type="Proteomes" id="UP000590524"/>
    </source>
</evidence>
<dbReference type="AlphaFoldDB" id="A0A7W6LVY3"/>
<dbReference type="RefSeq" id="WP_188084299.1">
    <property type="nucleotide sequence ID" value="NZ_JACIEU010000035.1"/>
</dbReference>
<organism evidence="2 3">
    <name type="scientific">Sphingobium scionense</name>
    <dbReference type="NCBI Taxonomy" id="1404341"/>
    <lineage>
        <taxon>Bacteria</taxon>
        <taxon>Pseudomonadati</taxon>
        <taxon>Pseudomonadota</taxon>
        <taxon>Alphaproteobacteria</taxon>
        <taxon>Sphingomonadales</taxon>
        <taxon>Sphingomonadaceae</taxon>
        <taxon>Sphingobium</taxon>
    </lineage>
</organism>
<evidence type="ECO:0000256" key="1">
    <source>
        <dbReference type="SAM" id="Phobius"/>
    </source>
</evidence>
<evidence type="ECO:0000313" key="2">
    <source>
        <dbReference type="EMBL" id="MBB4151356.1"/>
    </source>
</evidence>
<reference evidence="2 3" key="1">
    <citation type="submission" date="2020-08" db="EMBL/GenBank/DDBJ databases">
        <title>Genomic Encyclopedia of Type Strains, Phase IV (KMG-IV): sequencing the most valuable type-strain genomes for metagenomic binning, comparative biology and taxonomic classification.</title>
        <authorList>
            <person name="Goeker M."/>
        </authorList>
    </citation>
    <scope>NUCLEOTIDE SEQUENCE [LARGE SCALE GENOMIC DNA]</scope>
    <source>
        <strain evidence="2 3">DSM 19371</strain>
    </source>
</reference>
<feature type="transmembrane region" description="Helical" evidence="1">
    <location>
        <begin position="21"/>
        <end position="45"/>
    </location>
</feature>
<feature type="transmembrane region" description="Helical" evidence="1">
    <location>
        <begin position="225"/>
        <end position="248"/>
    </location>
</feature>
<feature type="transmembrane region" description="Helical" evidence="1">
    <location>
        <begin position="187"/>
        <end position="213"/>
    </location>
</feature>
<sequence length="293" mass="31234">MQQTAPFALSAVRRPGLLSASLVLAGAVAMSVHVGLLAAGVPFPLPQPPVWAQWLNEFFMAGALLAFLKLAHPSMAHRSIMARTIIAFVIMAAIQETLRVGIMSGVVTGAWAYSAIGLIRPLIRVAIVALSCVVAVRWVLGIPSLLIAALAIGAISTAARKLVAHALEPLIQHFAWLARPDLYAFPYPFHVTVAAYLSFGEAVAGAVLMTVLIWDGLPRSRSVRVLIIAFLVALLKGVIGNTLLYSAFTGESVLVGVLSWSQFLLEFLILGALVALAWDVFGRDREPARVGAE</sequence>
<keyword evidence="3" id="KW-1185">Reference proteome</keyword>
<name>A0A7W6LVY3_9SPHN</name>
<accession>A0A7W6LVY3</accession>
<keyword evidence="1" id="KW-1133">Transmembrane helix</keyword>
<proteinExistence type="predicted"/>
<protein>
    <submittedName>
        <fullName evidence="2">Uncharacterized protein</fullName>
    </submittedName>
</protein>